<evidence type="ECO:0000256" key="4">
    <source>
        <dbReference type="ARBA" id="ARBA00022989"/>
    </source>
</evidence>
<keyword evidence="5 6" id="KW-0472">Membrane</keyword>
<reference evidence="7" key="1">
    <citation type="submission" date="2020-11" db="EMBL/GenBank/DDBJ databases">
        <title>Azospira inquinata sp. nov.</title>
        <authorList>
            <person name="Moe W.M."/>
            <person name="Mikes M.C."/>
        </authorList>
    </citation>
    <scope>NUCLEOTIDE SEQUENCE</scope>
    <source>
        <strain evidence="7">Azo-3</strain>
    </source>
</reference>
<evidence type="ECO:0000256" key="3">
    <source>
        <dbReference type="ARBA" id="ARBA00022692"/>
    </source>
</evidence>
<comment type="similarity">
    <text evidence="2">Belongs to the oxidase-dependent Fe transporter (OFeT) (TC 9.A.10.1) family.</text>
</comment>
<comment type="subcellular location">
    <subcellularLocation>
        <location evidence="1">Membrane</location>
        <topology evidence="1">Multi-pass membrane protein</topology>
    </subcellularLocation>
</comment>
<dbReference type="Proteomes" id="UP000683428">
    <property type="component" value="Chromosome"/>
</dbReference>
<evidence type="ECO:0000256" key="5">
    <source>
        <dbReference type="ARBA" id="ARBA00023136"/>
    </source>
</evidence>
<feature type="transmembrane region" description="Helical" evidence="6">
    <location>
        <begin position="247"/>
        <end position="265"/>
    </location>
</feature>
<dbReference type="GO" id="GO:0033573">
    <property type="term" value="C:high-affinity iron permease complex"/>
    <property type="evidence" value="ECO:0007669"/>
    <property type="project" value="InterPro"/>
</dbReference>
<dbReference type="KEGG" id="aiq:Azoinq_10730"/>
<evidence type="ECO:0000256" key="2">
    <source>
        <dbReference type="ARBA" id="ARBA00008333"/>
    </source>
</evidence>
<evidence type="ECO:0000313" key="7">
    <source>
        <dbReference type="EMBL" id="QWT48329.1"/>
    </source>
</evidence>
<evidence type="ECO:0000313" key="8">
    <source>
        <dbReference type="Proteomes" id="UP000683428"/>
    </source>
</evidence>
<organism evidence="7 8">
    <name type="scientific">Azospira inquinata</name>
    <dbReference type="NCBI Taxonomy" id="2785627"/>
    <lineage>
        <taxon>Bacteria</taxon>
        <taxon>Pseudomonadati</taxon>
        <taxon>Pseudomonadota</taxon>
        <taxon>Betaproteobacteria</taxon>
        <taxon>Rhodocyclales</taxon>
        <taxon>Rhodocyclaceae</taxon>
        <taxon>Azospira</taxon>
    </lineage>
</organism>
<feature type="transmembrane region" description="Helical" evidence="6">
    <location>
        <begin position="152"/>
        <end position="170"/>
    </location>
</feature>
<keyword evidence="4 6" id="KW-1133">Transmembrane helix</keyword>
<keyword evidence="3 6" id="KW-0812">Transmembrane</keyword>
<feature type="transmembrane region" description="Helical" evidence="6">
    <location>
        <begin position="6"/>
        <end position="26"/>
    </location>
</feature>
<dbReference type="EMBL" id="CP064782">
    <property type="protein sequence ID" value="QWT48329.1"/>
    <property type="molecule type" value="Genomic_DNA"/>
</dbReference>
<dbReference type="AlphaFoldDB" id="A0A975SM23"/>
<dbReference type="PANTHER" id="PTHR31632:SF2">
    <property type="entry name" value="PLASMA MEMBRANE IRON PERMEASE"/>
    <property type="match status" value="1"/>
</dbReference>
<feature type="transmembrane region" description="Helical" evidence="6">
    <location>
        <begin position="38"/>
        <end position="59"/>
    </location>
</feature>
<feature type="transmembrane region" description="Helical" evidence="6">
    <location>
        <begin position="182"/>
        <end position="202"/>
    </location>
</feature>
<gene>
    <name evidence="7" type="ORF">Azoinq_10730</name>
</gene>
<dbReference type="RefSeq" id="WP_216129231.1">
    <property type="nucleotide sequence ID" value="NZ_CP064782.1"/>
</dbReference>
<proteinExistence type="inferred from homology"/>
<sequence>MLNALIVVWRESLEAMLVIGVLLAWIVRQPDARSLTRVLWGGAAAGVVLALGLASLAYGAETWLAGEAQDWFQAGMVFLACALMTQMVFWMRRHGASLKRELEAGAARAVEAGNRLGVAVVAALAIAREGMETVVFLYGIAAEAQGAALGRIYAMALLGFVLAALTAWAVARGARFLSYRTFFRISEVVLLVTAGALLGTGVDKLIGIDRLPTLGDALWDSSALLDDSQGLGAFLASFAGYRAQPSGMVLLAYGLYWAFVLLRLYRPFSSKSSVSRAESCQP</sequence>
<accession>A0A975SM23</accession>
<dbReference type="PANTHER" id="PTHR31632">
    <property type="entry name" value="IRON TRANSPORTER FTH1"/>
    <property type="match status" value="1"/>
</dbReference>
<feature type="transmembrane region" description="Helical" evidence="6">
    <location>
        <begin position="116"/>
        <end position="140"/>
    </location>
</feature>
<evidence type="ECO:0000256" key="6">
    <source>
        <dbReference type="SAM" id="Phobius"/>
    </source>
</evidence>
<feature type="transmembrane region" description="Helical" evidence="6">
    <location>
        <begin position="71"/>
        <end position="90"/>
    </location>
</feature>
<dbReference type="Pfam" id="PF03239">
    <property type="entry name" value="FTR1"/>
    <property type="match status" value="1"/>
</dbReference>
<dbReference type="InterPro" id="IPR004923">
    <property type="entry name" value="FTR1/Fip1/EfeU"/>
</dbReference>
<evidence type="ECO:0000256" key="1">
    <source>
        <dbReference type="ARBA" id="ARBA00004141"/>
    </source>
</evidence>
<name>A0A975SM23_9RHOO</name>
<protein>
    <submittedName>
        <fullName evidence="7">FTR1 family protein</fullName>
    </submittedName>
</protein>
<dbReference type="GO" id="GO:0015093">
    <property type="term" value="F:ferrous iron transmembrane transporter activity"/>
    <property type="evidence" value="ECO:0007669"/>
    <property type="project" value="TreeGrafter"/>
</dbReference>
<keyword evidence="8" id="KW-1185">Reference proteome</keyword>